<reference evidence="2" key="1">
    <citation type="journal article" date="2023" name="G3 (Bethesda)">
        <title>Genome assembly and association tests identify interacting loci associated with vigor, precocity, and sex in interspecific pistachio rootstocks.</title>
        <authorList>
            <person name="Palmer W."/>
            <person name="Jacygrad E."/>
            <person name="Sagayaradj S."/>
            <person name="Cavanaugh K."/>
            <person name="Han R."/>
            <person name="Bertier L."/>
            <person name="Beede B."/>
            <person name="Kafkas S."/>
            <person name="Golino D."/>
            <person name="Preece J."/>
            <person name="Michelmore R."/>
        </authorList>
    </citation>
    <scope>NUCLEOTIDE SEQUENCE [LARGE SCALE GENOMIC DNA]</scope>
</reference>
<dbReference type="EMBL" id="CM047742">
    <property type="protein sequence ID" value="KAJ0035930.1"/>
    <property type="molecule type" value="Genomic_DNA"/>
</dbReference>
<gene>
    <name evidence="1" type="ORF">Pint_25561</name>
</gene>
<keyword evidence="2" id="KW-1185">Reference proteome</keyword>
<accession>A0ACC0YFN2</accession>
<sequence>MEIEFNTVICDSSSATVIRNSSFTTTGYRLPPPLTTVIRDCSSATTSYPLQTHTFRATNLSSSTTTNLSFSKIAVSTDGLNEGLAVGGVFGAGVVGMEVGFVGGGEGCIEAVGAGIFVRCCRLLVSPTAHWVMADSLLQLIFLLLFSGLFYACSKCFLGSCVMAIAILLAVCTFWFPCFHLLGGIPCLFRVMLSFAEYRKMVEKFYKPPSA</sequence>
<comment type="caution">
    <text evidence="1">The sequence shown here is derived from an EMBL/GenBank/DDBJ whole genome shotgun (WGS) entry which is preliminary data.</text>
</comment>
<protein>
    <submittedName>
        <fullName evidence="1">Uncharacterized protein</fullName>
    </submittedName>
</protein>
<evidence type="ECO:0000313" key="1">
    <source>
        <dbReference type="EMBL" id="KAJ0035930.1"/>
    </source>
</evidence>
<organism evidence="1 2">
    <name type="scientific">Pistacia integerrima</name>
    <dbReference type="NCBI Taxonomy" id="434235"/>
    <lineage>
        <taxon>Eukaryota</taxon>
        <taxon>Viridiplantae</taxon>
        <taxon>Streptophyta</taxon>
        <taxon>Embryophyta</taxon>
        <taxon>Tracheophyta</taxon>
        <taxon>Spermatophyta</taxon>
        <taxon>Magnoliopsida</taxon>
        <taxon>eudicotyledons</taxon>
        <taxon>Gunneridae</taxon>
        <taxon>Pentapetalae</taxon>
        <taxon>rosids</taxon>
        <taxon>malvids</taxon>
        <taxon>Sapindales</taxon>
        <taxon>Anacardiaceae</taxon>
        <taxon>Pistacia</taxon>
    </lineage>
</organism>
<evidence type="ECO:0000313" key="2">
    <source>
        <dbReference type="Proteomes" id="UP001163603"/>
    </source>
</evidence>
<dbReference type="Proteomes" id="UP001163603">
    <property type="component" value="Chromosome 7"/>
</dbReference>
<name>A0ACC0YFN2_9ROSI</name>
<proteinExistence type="predicted"/>